<protein>
    <submittedName>
        <fullName evidence="3">AAA ATPase</fullName>
    </submittedName>
</protein>
<dbReference type="InterPro" id="IPR051162">
    <property type="entry name" value="T4SS_component"/>
</dbReference>
<dbReference type="Pfam" id="PF01935">
    <property type="entry name" value="DUF87"/>
    <property type="match status" value="1"/>
</dbReference>
<feature type="domain" description="AAA+ ATPase" evidence="2">
    <location>
        <begin position="57"/>
        <end position="326"/>
    </location>
</feature>
<feature type="domain" description="AAA+ ATPase" evidence="2">
    <location>
        <begin position="661"/>
        <end position="997"/>
    </location>
</feature>
<gene>
    <name evidence="3" type="ORF">NCTC4524_02002</name>
</gene>
<dbReference type="SUPFAM" id="SSF52540">
    <property type="entry name" value="P-loop containing nucleoside triphosphate hydrolases"/>
    <property type="match status" value="2"/>
</dbReference>
<feature type="compositionally biased region" description="Polar residues" evidence="1">
    <location>
        <begin position="396"/>
        <end position="405"/>
    </location>
</feature>
<feature type="region of interest" description="Disordered" evidence="1">
    <location>
        <begin position="396"/>
        <end position="417"/>
    </location>
</feature>
<dbReference type="EMBL" id="UGQQ01000001">
    <property type="protein sequence ID" value="STZ54366.1"/>
    <property type="molecule type" value="Genomic_DNA"/>
</dbReference>
<evidence type="ECO:0000256" key="1">
    <source>
        <dbReference type="SAM" id="MobiDB-lite"/>
    </source>
</evidence>
<dbReference type="InterPro" id="IPR027417">
    <property type="entry name" value="P-loop_NTPase"/>
</dbReference>
<dbReference type="SMART" id="SM00382">
    <property type="entry name" value="AAA"/>
    <property type="match status" value="2"/>
</dbReference>
<evidence type="ECO:0000313" key="3">
    <source>
        <dbReference type="EMBL" id="STZ54366.1"/>
    </source>
</evidence>
<proteinExistence type="predicted"/>
<dbReference type="Gene3D" id="3.40.50.300">
    <property type="entry name" value="P-loop containing nucleotide triphosphate hydrolases"/>
    <property type="match status" value="2"/>
</dbReference>
<dbReference type="RefSeq" id="WP_115150628.1">
    <property type="nucleotide sequence ID" value="NZ_CP081000.1"/>
</dbReference>
<dbReference type="STRING" id="1796.ABW05_00725"/>
<organism evidence="3 4">
    <name type="scientific">Mycolicibacterium senegalense</name>
    <dbReference type="NCBI Taxonomy" id="1796"/>
    <lineage>
        <taxon>Bacteria</taxon>
        <taxon>Bacillati</taxon>
        <taxon>Actinomycetota</taxon>
        <taxon>Actinomycetes</taxon>
        <taxon>Mycobacteriales</taxon>
        <taxon>Mycobacteriaceae</taxon>
        <taxon>Mycolicibacterium</taxon>
    </lineage>
</organism>
<dbReference type="Proteomes" id="UP000254945">
    <property type="component" value="Unassembled WGS sequence"/>
</dbReference>
<name>A0A378T4E7_9MYCO</name>
<dbReference type="PANTHER" id="PTHR30121">
    <property type="entry name" value="UNCHARACTERIZED PROTEIN YJGR-RELATED"/>
    <property type="match status" value="1"/>
</dbReference>
<dbReference type="AlphaFoldDB" id="A0A378T4E7"/>
<evidence type="ECO:0000259" key="2">
    <source>
        <dbReference type="SMART" id="SM00382"/>
    </source>
</evidence>
<dbReference type="InterPro" id="IPR003593">
    <property type="entry name" value="AAA+_ATPase"/>
</dbReference>
<evidence type="ECO:0000313" key="4">
    <source>
        <dbReference type="Proteomes" id="UP000254945"/>
    </source>
</evidence>
<sequence length="1051" mass="113176">MELAHREALSALRLTWAPTADDLWHSQGALHVRGLHDRPMADVMAAFGDAVRETDSSPLGVVVRGPAGSGKTHLLGQVREQVQTSGGFFFLVELLDAAGFWQSARAGILESLGRPGSERETQLKDLLWELSSVAHISRANRRAVIGDDDLTPEILTDFVNSLHKVHRHTVKRAHHTLRALVLLGAGDLELQDIGEAFLTGNGEKEAWGLPAPVLTPQESVRDISRLIALAGPSVLALDQIDTLLAQSVDRTDSAGAEPGADGAARPAGNNDLEHIAHGLMSIRQTMRRTVGVVACLPAAWEAIQDRATATVQDRFRTTALLQGLPTPEVGRAILERRFTASYSAIGFAAPYPSWPILPSAFDEATQYTPRQLLKRADTHVRRCLERDTVEELASLTAEQTGTHETSAGGAAPGDTGELDRRFAEYRHRAVTVAALDPDGEDTTMPGLLSAALDAWITELGEAGQAFRPDPLPGQRVVLHGRLRQTLDAAIDDERHWAFRAISSGNAVAVQNRIRKAWEATGFNPDRRRLFLLRNTAWPKGAKTAVIIAEFEAAGGRVLPMSEDDVRTMTALRDLIDDNHPDLPEWLRRRRPAHGIGWLRAALGEIAGDPPPPAQIDVDAELATGPIRTQPAAPVIEHSPTAVTLGLDSAGGRPVSVDLAALRKHTAIFAGSGSGKTVLIRRLVEECALRGVSSIVLDPNNDLSRLGERWPDTPPGWNPADDERADAYFENTEVVVWTPRRSTGRPLSFQPLPDFASVLDDDDEFSDAVESAVAALEPRALIAGNTAKAERSRAVLREALRFYGAGPSVTLGGFIDLLSNLPVEVSALGGAHKLAAELAQNLRAATVNDPLFGGTGTAADPGMLLTPSPGYRARVSVISMVGLTNDQQREGFVNQLQMALFAWIKRNPAGDRPLGGLLVMDEAQNFAPSSHTTASTHSTLALSSQARKYGLGLVFATQSPRGLHNHIPGNATTQFYGLLNSPAQIAVAREMARVKGGHVPDISKLRSGQFYVALEGNAFHKIQTPWCLSSHPPSPPTTDEVLALAQRELAAR</sequence>
<accession>A0A378T4E7</accession>
<reference evidence="3 4" key="1">
    <citation type="submission" date="2018-06" db="EMBL/GenBank/DDBJ databases">
        <authorList>
            <consortium name="Pathogen Informatics"/>
            <person name="Doyle S."/>
        </authorList>
    </citation>
    <scope>NUCLEOTIDE SEQUENCE [LARGE SCALE GENOMIC DNA]</scope>
    <source>
        <strain evidence="3 4">NCTC4524</strain>
    </source>
</reference>
<dbReference type="InterPro" id="IPR002789">
    <property type="entry name" value="HerA_central"/>
</dbReference>
<dbReference type="CDD" id="cd01127">
    <property type="entry name" value="TrwB_TraG_TraD_VirD4"/>
    <property type="match status" value="1"/>
</dbReference>
<dbReference type="PANTHER" id="PTHR30121:SF6">
    <property type="entry name" value="SLR6007 PROTEIN"/>
    <property type="match status" value="1"/>
</dbReference>